<keyword evidence="9" id="KW-0256">Endoplasmic reticulum</keyword>
<dbReference type="PROSITE" id="PS50919">
    <property type="entry name" value="MIR"/>
    <property type="match status" value="1"/>
</dbReference>
<accession>A0A9P6YLZ4</accession>
<comment type="similarity">
    <text evidence="3">Belongs to the glycosyltransferase 39 family.</text>
</comment>
<keyword evidence="8" id="KW-0677">Repeat</keyword>
<evidence type="ECO:0000256" key="8">
    <source>
        <dbReference type="ARBA" id="ARBA00022737"/>
    </source>
</evidence>
<comment type="catalytic activity">
    <reaction evidence="13">
        <text>a di-trans,poly-cis-dolichyl beta-D-mannosyl phosphate + L-seryl-[protein] = 3-O-(alpha-D-mannosyl)-L-seryl-[protein] + a di-trans,poly-cis-dolichyl phosphate + H(+)</text>
        <dbReference type="Rhea" id="RHEA:17377"/>
        <dbReference type="Rhea" id="RHEA-COMP:9863"/>
        <dbReference type="Rhea" id="RHEA-COMP:13546"/>
        <dbReference type="Rhea" id="RHEA-COMP:19498"/>
        <dbReference type="Rhea" id="RHEA-COMP:19501"/>
        <dbReference type="ChEBI" id="CHEBI:15378"/>
        <dbReference type="ChEBI" id="CHEBI:29999"/>
        <dbReference type="ChEBI" id="CHEBI:57683"/>
        <dbReference type="ChEBI" id="CHEBI:58211"/>
        <dbReference type="ChEBI" id="CHEBI:137321"/>
        <dbReference type="EC" id="2.4.1.109"/>
    </reaction>
</comment>
<comment type="catalytic activity">
    <reaction evidence="12">
        <text>a di-trans,poly-cis-dolichyl beta-D-mannosyl phosphate + L-threonyl-[protein] = 3-O-(alpha-D-mannosyl)-L-threonyl-[protein] + a di-trans,poly-cis-dolichyl phosphate + H(+)</text>
        <dbReference type="Rhea" id="RHEA:53396"/>
        <dbReference type="Rhea" id="RHEA-COMP:11060"/>
        <dbReference type="Rhea" id="RHEA-COMP:13547"/>
        <dbReference type="Rhea" id="RHEA-COMP:19498"/>
        <dbReference type="Rhea" id="RHEA-COMP:19501"/>
        <dbReference type="ChEBI" id="CHEBI:15378"/>
        <dbReference type="ChEBI" id="CHEBI:30013"/>
        <dbReference type="ChEBI" id="CHEBI:57683"/>
        <dbReference type="ChEBI" id="CHEBI:58211"/>
        <dbReference type="ChEBI" id="CHEBI:137323"/>
        <dbReference type="EC" id="2.4.1.109"/>
    </reaction>
</comment>
<feature type="compositionally biased region" description="Basic and acidic residues" evidence="14">
    <location>
        <begin position="8"/>
        <end position="24"/>
    </location>
</feature>
<feature type="transmembrane region" description="Helical" evidence="15">
    <location>
        <begin position="237"/>
        <end position="257"/>
    </location>
</feature>
<keyword evidence="6" id="KW-0808">Transferase</keyword>
<dbReference type="CDD" id="cd01855">
    <property type="entry name" value="YqeH"/>
    <property type="match status" value="1"/>
</dbReference>
<dbReference type="Pfam" id="PF16192">
    <property type="entry name" value="PMT_4TMC"/>
    <property type="match status" value="1"/>
</dbReference>
<dbReference type="CDD" id="cd23285">
    <property type="entry name" value="beta-trefoil_MIR_PMT4-like"/>
    <property type="match status" value="1"/>
</dbReference>
<dbReference type="InterPro" id="IPR036300">
    <property type="entry name" value="MIR_dom_sf"/>
</dbReference>
<organism evidence="17 18">
    <name type="scientific">Rhizopus oryzae</name>
    <name type="common">Mucormycosis agent</name>
    <name type="synonym">Rhizopus arrhizus var. delemar</name>
    <dbReference type="NCBI Taxonomy" id="64495"/>
    <lineage>
        <taxon>Eukaryota</taxon>
        <taxon>Fungi</taxon>
        <taxon>Fungi incertae sedis</taxon>
        <taxon>Mucoromycota</taxon>
        <taxon>Mucoromycotina</taxon>
        <taxon>Mucoromycetes</taxon>
        <taxon>Mucorales</taxon>
        <taxon>Mucorineae</taxon>
        <taxon>Rhizopodaceae</taxon>
        <taxon>Rhizopus</taxon>
    </lineage>
</organism>
<name>A0A9P6YLZ4_RHIOR</name>
<dbReference type="SMART" id="SM00472">
    <property type="entry name" value="MIR"/>
    <property type="match status" value="2"/>
</dbReference>
<feature type="transmembrane region" description="Helical" evidence="15">
    <location>
        <begin position="601"/>
        <end position="622"/>
    </location>
</feature>
<feature type="transmembrane region" description="Helical" evidence="15">
    <location>
        <begin position="269"/>
        <end position="290"/>
    </location>
</feature>
<dbReference type="InterPro" id="IPR032421">
    <property type="entry name" value="PMT_4TMC"/>
</dbReference>
<feature type="domain" description="MIR" evidence="16">
    <location>
        <begin position="422"/>
        <end position="479"/>
    </location>
</feature>
<evidence type="ECO:0000259" key="16">
    <source>
        <dbReference type="PROSITE" id="PS50919"/>
    </source>
</evidence>
<dbReference type="GO" id="GO:0004169">
    <property type="term" value="F:dolichyl-phosphate-mannose-protein mannosyltransferase activity"/>
    <property type="evidence" value="ECO:0007669"/>
    <property type="project" value="UniProtKB-EC"/>
</dbReference>
<dbReference type="InterPro" id="IPR006073">
    <property type="entry name" value="GTP-bd"/>
</dbReference>
<keyword evidence="10 15" id="KW-1133">Transmembrane helix</keyword>
<feature type="transmembrane region" description="Helical" evidence="15">
    <location>
        <begin position="181"/>
        <end position="200"/>
    </location>
</feature>
<evidence type="ECO:0000256" key="4">
    <source>
        <dbReference type="ARBA" id="ARBA00012839"/>
    </source>
</evidence>
<dbReference type="InterPro" id="IPR016093">
    <property type="entry name" value="MIR_motif"/>
</dbReference>
<dbReference type="Pfam" id="PF02815">
    <property type="entry name" value="MIR"/>
    <property type="match status" value="1"/>
</dbReference>
<dbReference type="GO" id="GO:0005525">
    <property type="term" value="F:GTP binding"/>
    <property type="evidence" value="ECO:0007669"/>
    <property type="project" value="InterPro"/>
</dbReference>
<feature type="transmembrane region" description="Helical" evidence="15">
    <location>
        <begin position="212"/>
        <end position="231"/>
    </location>
</feature>
<comment type="caution">
    <text evidence="17">The sequence shown here is derived from an EMBL/GenBank/DDBJ whole genome shotgun (WGS) entry which is preliminary data.</text>
</comment>
<dbReference type="Pfam" id="PF02366">
    <property type="entry name" value="PMT"/>
    <property type="match status" value="1"/>
</dbReference>
<evidence type="ECO:0000256" key="13">
    <source>
        <dbReference type="ARBA" id="ARBA00045102"/>
    </source>
</evidence>
<feature type="transmembrane region" description="Helical" evidence="15">
    <location>
        <begin position="157"/>
        <end position="175"/>
    </location>
</feature>
<keyword evidence="5" id="KW-0328">Glycosyltransferase</keyword>
<feature type="region of interest" description="Disordered" evidence="14">
    <location>
        <begin position="781"/>
        <end position="808"/>
    </location>
</feature>
<keyword evidence="7 15" id="KW-0812">Transmembrane</keyword>
<feature type="transmembrane region" description="Helical" evidence="15">
    <location>
        <begin position="676"/>
        <end position="699"/>
    </location>
</feature>
<dbReference type="Proteomes" id="UP000717996">
    <property type="component" value="Unassembled WGS sequence"/>
</dbReference>
<dbReference type="Gene3D" id="3.40.50.300">
    <property type="entry name" value="P-loop containing nucleotide triphosphate hydrolases"/>
    <property type="match status" value="1"/>
</dbReference>
<dbReference type="InterPro" id="IPR003342">
    <property type="entry name" value="ArnT-like_N"/>
</dbReference>
<dbReference type="InterPro" id="IPR027005">
    <property type="entry name" value="PMT-like"/>
</dbReference>
<feature type="transmembrane region" description="Helical" evidence="15">
    <location>
        <begin position="558"/>
        <end position="580"/>
    </location>
</feature>
<keyword evidence="11 15" id="KW-0472">Membrane</keyword>
<evidence type="ECO:0000256" key="7">
    <source>
        <dbReference type="ARBA" id="ARBA00022692"/>
    </source>
</evidence>
<feature type="transmembrane region" description="Helical" evidence="15">
    <location>
        <begin position="634"/>
        <end position="656"/>
    </location>
</feature>
<evidence type="ECO:0000256" key="1">
    <source>
        <dbReference type="ARBA" id="ARBA00004477"/>
    </source>
</evidence>
<evidence type="ECO:0000256" key="2">
    <source>
        <dbReference type="ARBA" id="ARBA00004922"/>
    </source>
</evidence>
<reference evidence="17" key="1">
    <citation type="journal article" date="2020" name="Microb. Genom.">
        <title>Genetic diversity of clinical and environmental Mucorales isolates obtained from an investigation of mucormycosis cases among solid organ transplant recipients.</title>
        <authorList>
            <person name="Nguyen M.H."/>
            <person name="Kaul D."/>
            <person name="Muto C."/>
            <person name="Cheng S.J."/>
            <person name="Richter R.A."/>
            <person name="Bruno V.M."/>
            <person name="Liu G."/>
            <person name="Beyhan S."/>
            <person name="Sundermann A.J."/>
            <person name="Mounaud S."/>
            <person name="Pasculle A.W."/>
            <person name="Nierman W.C."/>
            <person name="Driscoll E."/>
            <person name="Cumbie R."/>
            <person name="Clancy C.J."/>
            <person name="Dupont C.L."/>
        </authorList>
    </citation>
    <scope>NUCLEOTIDE SEQUENCE</scope>
    <source>
        <strain evidence="17">GL16</strain>
    </source>
</reference>
<comment type="pathway">
    <text evidence="2">Protein modification; protein glycosylation.</text>
</comment>
<dbReference type="GO" id="GO:0005789">
    <property type="term" value="C:endoplasmic reticulum membrane"/>
    <property type="evidence" value="ECO:0007669"/>
    <property type="project" value="UniProtKB-SubCell"/>
</dbReference>
<protein>
    <recommendedName>
        <fullName evidence="4">dolichyl-phosphate-mannose--protein mannosyltransferase</fullName>
        <ecNumber evidence="4">2.4.1.109</ecNumber>
    </recommendedName>
</protein>
<dbReference type="PANTHER" id="PTHR10050:SF51">
    <property type="entry name" value="PROTEIN O-MANNOSYL-TRANSFERASE 1"/>
    <property type="match status" value="1"/>
</dbReference>
<feature type="transmembrane region" description="Helical" evidence="15">
    <location>
        <begin position="131"/>
        <end position="150"/>
    </location>
</feature>
<proteinExistence type="inferred from homology"/>
<dbReference type="Gene3D" id="2.80.10.50">
    <property type="match status" value="1"/>
</dbReference>
<evidence type="ECO:0000313" key="18">
    <source>
        <dbReference type="Proteomes" id="UP000717996"/>
    </source>
</evidence>
<dbReference type="Pfam" id="PF01926">
    <property type="entry name" value="MMR_HSR1"/>
    <property type="match status" value="1"/>
</dbReference>
<evidence type="ECO:0000256" key="5">
    <source>
        <dbReference type="ARBA" id="ARBA00022676"/>
    </source>
</evidence>
<evidence type="ECO:0000256" key="10">
    <source>
        <dbReference type="ARBA" id="ARBA00022989"/>
    </source>
</evidence>
<dbReference type="SUPFAM" id="SSF52540">
    <property type="entry name" value="P-loop containing nucleoside triphosphate hydrolases"/>
    <property type="match status" value="1"/>
</dbReference>
<evidence type="ECO:0000256" key="9">
    <source>
        <dbReference type="ARBA" id="ARBA00022824"/>
    </source>
</evidence>
<feature type="compositionally biased region" description="Basic residues" evidence="14">
    <location>
        <begin position="794"/>
        <end position="804"/>
    </location>
</feature>
<dbReference type="EMBL" id="JAANIT010000145">
    <property type="protein sequence ID" value="KAG1551471.1"/>
    <property type="molecule type" value="Genomic_DNA"/>
</dbReference>
<evidence type="ECO:0000256" key="6">
    <source>
        <dbReference type="ARBA" id="ARBA00022679"/>
    </source>
</evidence>
<evidence type="ECO:0000256" key="15">
    <source>
        <dbReference type="SAM" id="Phobius"/>
    </source>
</evidence>
<dbReference type="OrthoDB" id="292747at2759"/>
<dbReference type="InterPro" id="IPR027417">
    <property type="entry name" value="P-loop_NTPase"/>
</dbReference>
<evidence type="ECO:0000256" key="12">
    <source>
        <dbReference type="ARBA" id="ARBA00045085"/>
    </source>
</evidence>
<evidence type="ECO:0000256" key="11">
    <source>
        <dbReference type="ARBA" id="ARBA00023136"/>
    </source>
</evidence>
<gene>
    <name evidence="17" type="ORF">G6F51_001820</name>
</gene>
<dbReference type="AlphaFoldDB" id="A0A9P6YLZ4"/>
<dbReference type="PANTHER" id="PTHR10050">
    <property type="entry name" value="DOLICHYL-PHOSPHATE-MANNOSE--PROTEIN MANNOSYLTRANSFERASE"/>
    <property type="match status" value="1"/>
</dbReference>
<dbReference type="EC" id="2.4.1.109" evidence="4"/>
<evidence type="ECO:0000256" key="14">
    <source>
        <dbReference type="SAM" id="MobiDB-lite"/>
    </source>
</evidence>
<evidence type="ECO:0000313" key="17">
    <source>
        <dbReference type="EMBL" id="KAG1551471.1"/>
    </source>
</evidence>
<comment type="subcellular location">
    <subcellularLocation>
        <location evidence="1">Endoplasmic reticulum membrane</location>
        <topology evidence="1">Multi-pass membrane protein</topology>
    </subcellularLocation>
</comment>
<dbReference type="SUPFAM" id="SSF82109">
    <property type="entry name" value="MIR domain"/>
    <property type="match status" value="1"/>
</dbReference>
<sequence>MSNNLRQRRVEADGASTKHPDVDFDDSKKYGNSYVPVQNNRRAHKLALSLLAIIATFVTFYKIWNPAEVVFDEVHFGKFAGYYLQRTYYFDVHPPLAKLMIAAVGYMLGFDGKYDFANIGDDYHDHDVPYIGLRSLPATLNVFCTALIYLIMKESGYSLIICVLSTAMYIFDNAMVTQNRLILLDSMLVFYMLSTIYAYIRFRKLRHKSFSFQWWLWLLLTGFAMSMTVSVKMVGLFLVALIGFSVIYDLWNLLDINYGLTMKQFMNHFYARAFSLIIVPIFVYLFWFYVHFAILNESGPGDSFMSTRFQDTLKFSPLKMAALGKYEDGRVSSTGQQVTGVMESSDNCFWRIKPTIPIENNGEPVPVRNGDIVQLEHVVTGTNLLTHDVASPWMPTNEEITTVPLNTRYEETLFKIVFEDEDDNILETHMTPFRLIHEDTKVAVWAHNKKLPEWGLGHLEVNGNKNAIDSTNYWVAQEIKGKNATEINSKKNEKQLGHMPFIKKFIELQSKMISHNAGLTKPHPYQSTPITWPFMIRGVSYWSKEDTRSQIYLTGNLFGWYLSVGGIAVFAGIMFADVLARRRGIEPIDEPVRHRLLQSAGFFFTAWALHYLPFFFMGRSLFLHHYLPAATLNYLLLGAMYQFIFIDGIDSPVSFVTRQSRTLRFMTMKAEIPKKVYAIVLVTLLFQIGMFVFLAPLTYGLPMSLDEVRSHQILGGWKLQYAASRTCKSALSVALIRPYISIQNRSFYHQQNIRTYTTETTIPSGDCPGCGAPFQINDPTQPGYLVGKKEEKQNKKKPQKKLQKKTLSDKEYEEIMANLDEDSRALLEGSAVTEIDMKEKEREEEQVKQQTLSKRIICQRCHELHHYHKSTTESSPEFLRASQQYGSLEFLKTKQDPLVVAVCDITDLPGSLGHLPQLLAQNLGARVHLAANKFDLLPKSSRRHEQRIRDWIVQHVKNLGLPTKQVASVTLISAKKGWGVTSLMHRLDRERRPTDDIYLVGCTNVGKSALVNKFMTQIRGSLDEEGRRLKEQLKAKYMITSSAIPGTTMGTIKIPLHVLGMSADKNREAWEKRRFVVRERYLIDTPGVINEQQLIHQLSFDDQKKVVNQKEILPITFKLEPGKSLLLKPIIRIDLLESSHPVLFTVFSPLSPHITRTEKLPPAYALEYKGHSRLVKDDKVLRVDSLKAMDEIVRVNGIHSSHASVDFSFAGAGWLALTGLFENAKFRIWIPKELDAHKVFTIRDPPLLPYEFKGSIRKFYGSGERTNK</sequence>
<evidence type="ECO:0000256" key="3">
    <source>
        <dbReference type="ARBA" id="ARBA00007222"/>
    </source>
</evidence>
<feature type="region of interest" description="Disordered" evidence="14">
    <location>
        <begin position="1"/>
        <end position="24"/>
    </location>
</feature>